<organism evidence="3 4">
    <name type="scientific">Terriglobus roseus</name>
    <dbReference type="NCBI Taxonomy" id="392734"/>
    <lineage>
        <taxon>Bacteria</taxon>
        <taxon>Pseudomonadati</taxon>
        <taxon>Acidobacteriota</taxon>
        <taxon>Terriglobia</taxon>
        <taxon>Terriglobales</taxon>
        <taxon>Acidobacteriaceae</taxon>
        <taxon>Terriglobus</taxon>
    </lineage>
</organism>
<accession>A0A1H4JTN1</accession>
<dbReference type="InterPro" id="IPR050417">
    <property type="entry name" value="Sugar_Epim/Isomerase"/>
</dbReference>
<gene>
    <name evidence="3" type="ORF">SAMN05443244_0811</name>
</gene>
<dbReference type="EMBL" id="FNSD01000001">
    <property type="protein sequence ID" value="SEB49629.1"/>
    <property type="molecule type" value="Genomic_DNA"/>
</dbReference>
<dbReference type="InterPro" id="IPR013022">
    <property type="entry name" value="Xyl_isomerase-like_TIM-brl"/>
</dbReference>
<reference evidence="3 4" key="1">
    <citation type="submission" date="2016-10" db="EMBL/GenBank/DDBJ databases">
        <authorList>
            <person name="de Groot N.N."/>
        </authorList>
    </citation>
    <scope>NUCLEOTIDE SEQUENCE [LARGE SCALE GENOMIC DNA]</scope>
    <source>
        <strain evidence="3 4">AB35.6</strain>
    </source>
</reference>
<dbReference type="AlphaFoldDB" id="A0A1H4JTN1"/>
<name>A0A1H4JTN1_9BACT</name>
<evidence type="ECO:0000256" key="1">
    <source>
        <dbReference type="ARBA" id="ARBA00023235"/>
    </source>
</evidence>
<keyword evidence="1 3" id="KW-0413">Isomerase</keyword>
<dbReference type="Proteomes" id="UP000182409">
    <property type="component" value="Unassembled WGS sequence"/>
</dbReference>
<proteinExistence type="predicted"/>
<sequence>MSTSLSRCGTSATCACDETRVAKMTIVAVIDEMRRSKPTMMNRRSFLQNAAALTVMSSLPARASTRLPIRMAVEYNMLPDNLPIQQRFQLAKDCGYQQIECPTTSNQVDAEAMKAASEKVGLPIHSVMNMDHWKYPFTSADPAVVEKSLEGARTSIRNAHLWGASTVLLVPGVVNASTSYQDAYIRSQAVIRKLIPLAEELNVTLALEEVWNKFLLSPLEFARYIDEYHSPRVRAYFDVGNVVLYGYPQDWIRTLGKRIVKLHIKDFKFLRGKGGADSVARWVSPGDGDIDWIAIHTALSEIGYQGTATLELDPGDAKYLQEMRHRFDLILSGEMRARA</sequence>
<dbReference type="Pfam" id="PF01261">
    <property type="entry name" value="AP_endonuc_2"/>
    <property type="match status" value="1"/>
</dbReference>
<dbReference type="PANTHER" id="PTHR43489">
    <property type="entry name" value="ISOMERASE"/>
    <property type="match status" value="1"/>
</dbReference>
<protein>
    <submittedName>
        <fullName evidence="3">Hexulose-6-phosphate isomerase</fullName>
    </submittedName>
</protein>
<dbReference type="GO" id="GO:0016853">
    <property type="term" value="F:isomerase activity"/>
    <property type="evidence" value="ECO:0007669"/>
    <property type="project" value="UniProtKB-KW"/>
</dbReference>
<evidence type="ECO:0000313" key="3">
    <source>
        <dbReference type="EMBL" id="SEB49629.1"/>
    </source>
</evidence>
<feature type="domain" description="Xylose isomerase-like TIM barrel" evidence="2">
    <location>
        <begin position="88"/>
        <end position="325"/>
    </location>
</feature>
<dbReference type="PROSITE" id="PS51318">
    <property type="entry name" value="TAT"/>
    <property type="match status" value="1"/>
</dbReference>
<dbReference type="InterPro" id="IPR036237">
    <property type="entry name" value="Xyl_isomerase-like_sf"/>
</dbReference>
<dbReference type="PANTHER" id="PTHR43489:SF7">
    <property type="entry name" value="3-DEHYDRO-D-GULOSIDE 4-EPIMERASE-RELATED"/>
    <property type="match status" value="1"/>
</dbReference>
<dbReference type="SUPFAM" id="SSF51658">
    <property type="entry name" value="Xylose isomerase-like"/>
    <property type="match status" value="1"/>
</dbReference>
<evidence type="ECO:0000313" key="4">
    <source>
        <dbReference type="Proteomes" id="UP000182409"/>
    </source>
</evidence>
<dbReference type="Gene3D" id="3.20.20.150">
    <property type="entry name" value="Divalent-metal-dependent TIM barrel enzymes"/>
    <property type="match status" value="1"/>
</dbReference>
<dbReference type="InterPro" id="IPR006311">
    <property type="entry name" value="TAT_signal"/>
</dbReference>
<evidence type="ECO:0000259" key="2">
    <source>
        <dbReference type="Pfam" id="PF01261"/>
    </source>
</evidence>